<evidence type="ECO:0000313" key="2">
    <source>
        <dbReference type="EMBL" id="GBB83869.1"/>
    </source>
</evidence>
<dbReference type="CDD" id="cd18186">
    <property type="entry name" value="BTB_POZ_ZBTB_KLHL-like"/>
    <property type="match status" value="1"/>
</dbReference>
<dbReference type="STRING" id="94130.A0A2Z6QDS1"/>
<gene>
    <name evidence="2" type="ORF">RclHR1_10530002</name>
</gene>
<dbReference type="Gene3D" id="3.30.710.10">
    <property type="entry name" value="Potassium Channel Kv1.1, Chain A"/>
    <property type="match status" value="1"/>
</dbReference>
<feature type="domain" description="BTB" evidence="1">
    <location>
        <begin position="7"/>
        <end position="64"/>
    </location>
</feature>
<dbReference type="SUPFAM" id="SSF54695">
    <property type="entry name" value="POZ domain"/>
    <property type="match status" value="1"/>
</dbReference>
<organism evidence="2 3">
    <name type="scientific">Rhizophagus clarus</name>
    <dbReference type="NCBI Taxonomy" id="94130"/>
    <lineage>
        <taxon>Eukaryota</taxon>
        <taxon>Fungi</taxon>
        <taxon>Fungi incertae sedis</taxon>
        <taxon>Mucoromycota</taxon>
        <taxon>Glomeromycotina</taxon>
        <taxon>Glomeromycetes</taxon>
        <taxon>Glomerales</taxon>
        <taxon>Glomeraceae</taxon>
        <taxon>Rhizophagus</taxon>
    </lineage>
</organism>
<dbReference type="InterPro" id="IPR000210">
    <property type="entry name" value="BTB/POZ_dom"/>
</dbReference>
<sequence>MIMFSKPNLTPTIFDMILKYIYTGELDLSHLTKQSGENILGLLVASDELLLEELFNYAQDYLIKVRTRISREEFFDKTHPYKIIIPKHIYKEIEKFYYKDSLLKTTILPPRIGFTGMGKFDSSIIKSKLVKRIINWIDKKDTMYIRTRNDPLYKLNLIYRGSQDGISNRSFREKCISIGFSSLGEDYIVEDGFRFYSSSDNFIFPFEDSEDTQNMKISRVVNKNMAILSSDNGGFNFGWGSLCMSDKRLSLNNNSNSYEKI</sequence>
<dbReference type="InterPro" id="IPR011333">
    <property type="entry name" value="SKP1/BTB/POZ_sf"/>
</dbReference>
<dbReference type="EMBL" id="BEXD01000062">
    <property type="protein sequence ID" value="GBB83869.1"/>
    <property type="molecule type" value="Genomic_DNA"/>
</dbReference>
<evidence type="ECO:0000313" key="3">
    <source>
        <dbReference type="Proteomes" id="UP000247702"/>
    </source>
</evidence>
<proteinExistence type="predicted"/>
<evidence type="ECO:0000259" key="1">
    <source>
        <dbReference type="Pfam" id="PF00651"/>
    </source>
</evidence>
<dbReference type="Pfam" id="PF00651">
    <property type="entry name" value="BTB"/>
    <property type="match status" value="1"/>
</dbReference>
<keyword evidence="3" id="KW-1185">Reference proteome</keyword>
<reference evidence="2 3" key="1">
    <citation type="submission" date="2017-11" db="EMBL/GenBank/DDBJ databases">
        <title>The genome of Rhizophagus clarus HR1 reveals common genetic basis of auxotrophy among arbuscular mycorrhizal fungi.</title>
        <authorList>
            <person name="Kobayashi Y."/>
        </authorList>
    </citation>
    <scope>NUCLEOTIDE SEQUENCE [LARGE SCALE GENOMIC DNA]</scope>
    <source>
        <strain evidence="2 3">HR1</strain>
    </source>
</reference>
<protein>
    <recommendedName>
        <fullName evidence="1">BTB domain-containing protein</fullName>
    </recommendedName>
</protein>
<dbReference type="AlphaFoldDB" id="A0A2Z6QDS1"/>
<name>A0A2Z6QDS1_9GLOM</name>
<dbReference type="Proteomes" id="UP000247702">
    <property type="component" value="Unassembled WGS sequence"/>
</dbReference>
<comment type="caution">
    <text evidence="2">The sequence shown here is derived from an EMBL/GenBank/DDBJ whole genome shotgun (WGS) entry which is preliminary data.</text>
</comment>
<accession>A0A2Z6QDS1</accession>